<evidence type="ECO:0000256" key="1">
    <source>
        <dbReference type="ARBA" id="ARBA00022723"/>
    </source>
</evidence>
<dbReference type="CDD" id="cd12148">
    <property type="entry name" value="fungal_TF_MHR"/>
    <property type="match status" value="1"/>
</dbReference>
<name>A0A9P5LFT7_9HYPO</name>
<dbReference type="GO" id="GO:0008270">
    <property type="term" value="F:zinc ion binding"/>
    <property type="evidence" value="ECO:0007669"/>
    <property type="project" value="InterPro"/>
</dbReference>
<dbReference type="GO" id="GO:0006351">
    <property type="term" value="P:DNA-templated transcription"/>
    <property type="evidence" value="ECO:0007669"/>
    <property type="project" value="InterPro"/>
</dbReference>
<dbReference type="GO" id="GO:0003677">
    <property type="term" value="F:DNA binding"/>
    <property type="evidence" value="ECO:0007669"/>
    <property type="project" value="InterPro"/>
</dbReference>
<feature type="domain" description="Zn(2)-C6 fungal-type" evidence="5">
    <location>
        <begin position="156"/>
        <end position="187"/>
    </location>
</feature>
<proteinExistence type="predicted"/>
<dbReference type="PROSITE" id="PS00463">
    <property type="entry name" value="ZN2_CY6_FUNGAL_1"/>
    <property type="match status" value="1"/>
</dbReference>
<evidence type="ECO:0000313" key="7">
    <source>
        <dbReference type="Proteomes" id="UP000722485"/>
    </source>
</evidence>
<dbReference type="AlphaFoldDB" id="A0A9P5LFT7"/>
<feature type="region of interest" description="Disordered" evidence="4">
    <location>
        <begin position="1"/>
        <end position="163"/>
    </location>
</feature>
<keyword evidence="2" id="KW-0539">Nucleus</keyword>
<evidence type="ECO:0000256" key="4">
    <source>
        <dbReference type="SAM" id="MobiDB-lite"/>
    </source>
</evidence>
<feature type="coiled-coil region" evidence="3">
    <location>
        <begin position="194"/>
        <end position="221"/>
    </location>
</feature>
<comment type="caution">
    <text evidence="6">The sequence shown here is derived from an EMBL/GenBank/DDBJ whole genome shotgun (WGS) entry which is preliminary data.</text>
</comment>
<dbReference type="InterPro" id="IPR007219">
    <property type="entry name" value="XnlR_reg_dom"/>
</dbReference>
<dbReference type="CDD" id="cd00067">
    <property type="entry name" value="GAL4"/>
    <property type="match status" value="1"/>
</dbReference>
<organism evidence="6 7">
    <name type="scientific">Cylindrodendrum hubeiense</name>
    <dbReference type="NCBI Taxonomy" id="595255"/>
    <lineage>
        <taxon>Eukaryota</taxon>
        <taxon>Fungi</taxon>
        <taxon>Dikarya</taxon>
        <taxon>Ascomycota</taxon>
        <taxon>Pezizomycotina</taxon>
        <taxon>Sordariomycetes</taxon>
        <taxon>Hypocreomycetidae</taxon>
        <taxon>Hypocreales</taxon>
        <taxon>Nectriaceae</taxon>
        <taxon>Cylindrodendrum</taxon>
    </lineage>
</organism>
<dbReference type="PROSITE" id="PS50048">
    <property type="entry name" value="ZN2_CY6_FUNGAL_2"/>
    <property type="match status" value="1"/>
</dbReference>
<dbReference type="SMART" id="SM00906">
    <property type="entry name" value="Fungal_trans"/>
    <property type="match status" value="1"/>
</dbReference>
<dbReference type="Pfam" id="PF04082">
    <property type="entry name" value="Fungal_trans"/>
    <property type="match status" value="1"/>
</dbReference>
<keyword evidence="7" id="KW-1185">Reference proteome</keyword>
<feature type="region of interest" description="Disordered" evidence="4">
    <location>
        <begin position="748"/>
        <end position="775"/>
    </location>
</feature>
<keyword evidence="3" id="KW-0175">Coiled coil</keyword>
<reference evidence="6" key="1">
    <citation type="submission" date="2020-03" db="EMBL/GenBank/DDBJ databases">
        <title>Draft Genome Sequence of Cylindrodendrum hubeiense.</title>
        <authorList>
            <person name="Buettner E."/>
            <person name="Kellner H."/>
        </authorList>
    </citation>
    <scope>NUCLEOTIDE SEQUENCE</scope>
    <source>
        <strain evidence="6">IHI 201604</strain>
    </source>
</reference>
<dbReference type="OrthoDB" id="2110361at2759"/>
<feature type="compositionally biased region" description="Low complexity" evidence="4">
    <location>
        <begin position="749"/>
        <end position="762"/>
    </location>
</feature>
<dbReference type="Proteomes" id="UP000722485">
    <property type="component" value="Unassembled WGS sequence"/>
</dbReference>
<protein>
    <recommendedName>
        <fullName evidence="5">Zn(2)-C6 fungal-type domain-containing protein</fullName>
    </recommendedName>
</protein>
<feature type="region of interest" description="Disordered" evidence="4">
    <location>
        <begin position="834"/>
        <end position="878"/>
    </location>
</feature>
<accession>A0A9P5LFT7</accession>
<dbReference type="Gene3D" id="4.10.240.10">
    <property type="entry name" value="Zn(2)-C6 fungal-type DNA-binding domain"/>
    <property type="match status" value="1"/>
</dbReference>
<keyword evidence="1" id="KW-0479">Metal-binding</keyword>
<feature type="compositionally biased region" description="Low complexity" evidence="4">
    <location>
        <begin position="51"/>
        <end position="70"/>
    </location>
</feature>
<dbReference type="GO" id="GO:0000981">
    <property type="term" value="F:DNA-binding transcription factor activity, RNA polymerase II-specific"/>
    <property type="evidence" value="ECO:0007669"/>
    <property type="project" value="InterPro"/>
</dbReference>
<feature type="compositionally biased region" description="Basic and acidic residues" evidence="4">
    <location>
        <begin position="153"/>
        <end position="163"/>
    </location>
</feature>
<feature type="compositionally biased region" description="Polar residues" evidence="4">
    <location>
        <begin position="99"/>
        <end position="137"/>
    </location>
</feature>
<dbReference type="SMART" id="SM00066">
    <property type="entry name" value="GAL4"/>
    <property type="match status" value="1"/>
</dbReference>
<evidence type="ECO:0000256" key="2">
    <source>
        <dbReference type="ARBA" id="ARBA00023242"/>
    </source>
</evidence>
<dbReference type="InterPro" id="IPR036864">
    <property type="entry name" value="Zn2-C6_fun-type_DNA-bd_sf"/>
</dbReference>
<dbReference type="InterPro" id="IPR050987">
    <property type="entry name" value="AtrR-like"/>
</dbReference>
<dbReference type="Pfam" id="PF00172">
    <property type="entry name" value="Zn_clus"/>
    <property type="match status" value="1"/>
</dbReference>
<evidence type="ECO:0000256" key="3">
    <source>
        <dbReference type="SAM" id="Coils"/>
    </source>
</evidence>
<dbReference type="InterPro" id="IPR001138">
    <property type="entry name" value="Zn2Cys6_DnaBD"/>
</dbReference>
<sequence length="878" mass="95545">MLVNHRLPGIRPVGEPVESPLNQPVRGWDPRGHSAMASSSHNPYVRSPNLSTRSYDSSSVSSATSPRPSSQYLAGVMSANPRLNAAPTPQPIGIPHLPSVSQGFQPYTPMTTSSSLGQESLASTDSVASTPGPSSAHLSGPQGQKRAYRQRRKDPSCDACRERKVKCDATETTSCSECSSRNVKCQFTKETNRRMSSIKQVQDLEKQMERVKRENNGLRRILQDKDGSMDLDMETPDQPTTLLPAIGTEPKRRKRPAPVPELARARANVRNFAKGVWKPPAQYRTPGLASFNPPRPELPPRHVVDQLLHSYYSSSHAMFPILHFPTFRAAVENLYSSGSLARASPAWLSLFFSVLAAGSLFGSTSQPNSFYQPADFLETANKMLDPWNDEFTLDNARALSLISLCLNEMNLKSAAWTWLGRAVRVGQDLGLYSESGPWPVIEGEMRRRTWWTIYILDRTLATELGRPVLINDEDCDVSLPAGVDDQYIHEGGMLVPNGAEPLTHSLLAVIHVVRSYTALLAALTPPALSSVQLSTFEDHFKKCLATFPPACDPSSTVPLAPHFLAPLAYLFHARMLLNRHHLDPGYPLEARLASVESCTHVALETASLLHRSNTSHLADGATALLTTHIFRCTLFLLLTGYLDHATTCIRAMASISTRRDVATPCGRFLSFFISTLGTKRAEFANYLSRSAPSPPFGALRSSIDHSSILQMLSRDEDLLSYVSADLQASPDASWLWAGLERETQLPHLSSPVASPAAGSGRSLISSETRTGITEAEDREWGGWVRLEAAIRGLDIAGNVTPTPTPSNPTWTLPPPIKSETPGPAVEIPRLGEVPRFGSEAPRLGEASGRASPATGSNLSASGSAPGNSKDRLSIANII</sequence>
<dbReference type="PANTHER" id="PTHR46910:SF1">
    <property type="entry name" value="MISCELLANEOUS ZN(II)2CYS6 TRANSCRIPTION FACTOR (EUROFUNG)-RELATED"/>
    <property type="match status" value="1"/>
</dbReference>
<gene>
    <name evidence="6" type="ORF">G7Z17_g7378</name>
</gene>
<evidence type="ECO:0000259" key="5">
    <source>
        <dbReference type="PROSITE" id="PS50048"/>
    </source>
</evidence>
<dbReference type="PANTHER" id="PTHR46910">
    <property type="entry name" value="TRANSCRIPTION FACTOR PDR1"/>
    <property type="match status" value="1"/>
</dbReference>
<dbReference type="SUPFAM" id="SSF57701">
    <property type="entry name" value="Zn2/Cys6 DNA-binding domain"/>
    <property type="match status" value="1"/>
</dbReference>
<feature type="compositionally biased region" description="Polar residues" evidence="4">
    <location>
        <begin position="853"/>
        <end position="866"/>
    </location>
</feature>
<dbReference type="EMBL" id="JAANBB010000163">
    <property type="protein sequence ID" value="KAF7547933.1"/>
    <property type="molecule type" value="Genomic_DNA"/>
</dbReference>
<evidence type="ECO:0000313" key="6">
    <source>
        <dbReference type="EMBL" id="KAF7547933.1"/>
    </source>
</evidence>